<gene>
    <name evidence="3" type="ORF">HNR67_005374</name>
</gene>
<dbReference type="PANTHER" id="PTHR37031">
    <property type="entry name" value="METALLOPHOSPHATASE BINDING DOMAIN PROTEIN"/>
    <property type="match status" value="1"/>
</dbReference>
<dbReference type="SUPFAM" id="SSF56300">
    <property type="entry name" value="Metallo-dependent phosphatases"/>
    <property type="match status" value="1"/>
</dbReference>
<organism evidence="3 4">
    <name type="scientific">Crossiella cryophila</name>
    <dbReference type="NCBI Taxonomy" id="43355"/>
    <lineage>
        <taxon>Bacteria</taxon>
        <taxon>Bacillati</taxon>
        <taxon>Actinomycetota</taxon>
        <taxon>Actinomycetes</taxon>
        <taxon>Pseudonocardiales</taxon>
        <taxon>Pseudonocardiaceae</taxon>
        <taxon>Crossiella</taxon>
    </lineage>
</organism>
<dbReference type="InterPro" id="IPR018946">
    <property type="entry name" value="PhoD-like_MPP"/>
</dbReference>
<dbReference type="Proteomes" id="UP000533598">
    <property type="component" value="Unassembled WGS sequence"/>
</dbReference>
<evidence type="ECO:0000313" key="3">
    <source>
        <dbReference type="EMBL" id="MBB4679256.1"/>
    </source>
</evidence>
<dbReference type="EMBL" id="JACHMH010000001">
    <property type="protein sequence ID" value="MBB4679256.1"/>
    <property type="molecule type" value="Genomic_DNA"/>
</dbReference>
<evidence type="ECO:0000259" key="1">
    <source>
        <dbReference type="Pfam" id="PF09423"/>
    </source>
</evidence>
<feature type="domain" description="DUF7800" evidence="2">
    <location>
        <begin position="1"/>
        <end position="85"/>
    </location>
</feature>
<reference evidence="3 4" key="1">
    <citation type="submission" date="2020-08" db="EMBL/GenBank/DDBJ databases">
        <title>Sequencing the genomes of 1000 actinobacteria strains.</title>
        <authorList>
            <person name="Klenk H.-P."/>
        </authorList>
    </citation>
    <scope>NUCLEOTIDE SEQUENCE [LARGE SCALE GENOMIC DNA]</scope>
    <source>
        <strain evidence="3 4">DSM 44230</strain>
    </source>
</reference>
<comment type="caution">
    <text evidence="3">The sequence shown here is derived from an EMBL/GenBank/DDBJ whole genome shotgun (WGS) entry which is preliminary data.</text>
</comment>
<dbReference type="PANTHER" id="PTHR37031:SF2">
    <property type="entry name" value="PHOD-LIKE PHOSPHATASE METALLOPHOSPHATASE DOMAIN-CONTAINING PROTEIN"/>
    <property type="match status" value="1"/>
</dbReference>
<dbReference type="InterPro" id="IPR029052">
    <property type="entry name" value="Metallo-depent_PP-like"/>
</dbReference>
<sequence>MPNLVLGPLLRHVDDNSATVWVETDGPGTVRVLDAESGTFQVGGHHYALVVLSGLTPDTEHEYQVHLDGEPAWPLPESDFPPSVIRTLPGQADHSVRVSFGSCRFARPEDPAQRAKIGHCALSALATRLLELPVRERPEALLLLGDQIYADETTDRTQQYLKQRRDLAEPPGIEVADYEEYTQLYHESWSEPEIRWLFSTVPTSMIFDDHDVRDDWNTSETWRTEMAAKSWWAKRVRGALASYWVYQHLGNLSPTALAKDEVYQQVQALHGADAQELLEAHAQRWDTEIGEHKHAQWSFCRDFGPVRLLMVDSRAGRILRDGRRKMLDDEEFAWLTAQLAGAGTEYRHLLLGSSLPWLLPPVIHHLQARNEHAATRPGRRGRLAERIRQLGDFDHWASFRESFDQLSQVLHEAAAKTEGTVAVLSGDVHHSYVARTTSKTPVHQLTCSPLRNAEPALFKPALHLGWWRLPAALMHAWTRLSGVPAQPTHWHKTAGPYFGNLLATLDLTSTEATITFERATETTLTEVTRQRLH</sequence>
<dbReference type="InterPro" id="IPR038607">
    <property type="entry name" value="PhoD-like_sf"/>
</dbReference>
<dbReference type="AlphaFoldDB" id="A0A7W7CDP8"/>
<evidence type="ECO:0000259" key="2">
    <source>
        <dbReference type="Pfam" id="PF25077"/>
    </source>
</evidence>
<protein>
    <submittedName>
        <fullName evidence="3">Phosphodiesterase/alkaline phosphatase D-like protein</fullName>
    </submittedName>
</protein>
<dbReference type="InterPro" id="IPR056702">
    <property type="entry name" value="DUF7800"/>
</dbReference>
<dbReference type="RefSeq" id="WP_312988140.1">
    <property type="nucleotide sequence ID" value="NZ_BAAAUI010000025.1"/>
</dbReference>
<feature type="domain" description="PhoD-like phosphatase metallophosphatase" evidence="1">
    <location>
        <begin position="134"/>
        <end position="438"/>
    </location>
</feature>
<accession>A0A7W7CDP8</accession>
<proteinExistence type="predicted"/>
<keyword evidence="4" id="KW-1185">Reference proteome</keyword>
<dbReference type="Pfam" id="PF25077">
    <property type="entry name" value="DUF7800"/>
    <property type="match status" value="1"/>
</dbReference>
<name>A0A7W7CDP8_9PSEU</name>
<dbReference type="Gene3D" id="3.60.21.70">
    <property type="entry name" value="PhoD-like phosphatase"/>
    <property type="match status" value="1"/>
</dbReference>
<dbReference type="Pfam" id="PF09423">
    <property type="entry name" value="PhoD"/>
    <property type="match status" value="1"/>
</dbReference>
<evidence type="ECO:0000313" key="4">
    <source>
        <dbReference type="Proteomes" id="UP000533598"/>
    </source>
</evidence>
<dbReference type="CDD" id="cd07389">
    <property type="entry name" value="MPP_PhoD"/>
    <property type="match status" value="1"/>
</dbReference>